<evidence type="ECO:0000313" key="7">
    <source>
        <dbReference type="EMBL" id="AYC64223.1"/>
    </source>
</evidence>
<protein>
    <recommendedName>
        <fullName evidence="4">Small ribosomal subunit protein uS8c</fullName>
    </recommendedName>
</protein>
<evidence type="ECO:0000256" key="3">
    <source>
        <dbReference type="ARBA" id="ARBA00023274"/>
    </source>
</evidence>
<dbReference type="Pfam" id="PF00410">
    <property type="entry name" value="Ribosomal_S8"/>
    <property type="match status" value="1"/>
</dbReference>
<comment type="subunit">
    <text evidence="4">Part of the 30S ribosomal subunit.</text>
</comment>
<evidence type="ECO:0000256" key="5">
    <source>
        <dbReference type="RuleBase" id="RU003660"/>
    </source>
</evidence>
<dbReference type="InterPro" id="IPR047863">
    <property type="entry name" value="Ribosomal_uS8_CS"/>
</dbReference>
<keyword evidence="4" id="KW-0699">rRNA-binding</keyword>
<organism evidence="7">
    <name type="scientific">Pseudobryopsis hainanensis</name>
    <dbReference type="NCBI Taxonomy" id="2320808"/>
    <lineage>
        <taxon>Eukaryota</taxon>
        <taxon>Viridiplantae</taxon>
        <taxon>Chlorophyta</taxon>
        <taxon>core chlorophytes</taxon>
        <taxon>Ulvophyceae</taxon>
        <taxon>TCBD clade</taxon>
        <taxon>Bryopsidales</taxon>
        <taxon>Bryopsidineae</taxon>
        <taxon>Pseudobryopsidaceae</taxon>
        <taxon>Pseudobryopsis</taxon>
    </lineage>
</organism>
<dbReference type="GO" id="GO:0005840">
    <property type="term" value="C:ribosome"/>
    <property type="evidence" value="ECO:0007669"/>
    <property type="project" value="UniProtKB-KW"/>
</dbReference>
<dbReference type="SUPFAM" id="SSF56047">
    <property type="entry name" value="Ribosomal protein S8"/>
    <property type="match status" value="1"/>
</dbReference>
<sequence length="145" mass="16115">MTNDTISDVITRLRNASMLGVQTTTLPKTKSSQQILQILKQEGFIHDYKPLSVGSTKTLTGYQRSQPRPQPQFHVTFQPPRSSKPILTNLKRISRPGRRVYARQGEIPRVFGGLGIIILSTSCGMLTDKQAYQKGVGGEVVCSVW</sequence>
<dbReference type="NCBIfam" id="NF001109">
    <property type="entry name" value="PRK00136.1"/>
    <property type="match status" value="1"/>
</dbReference>
<geneLocation type="chloroplast" evidence="7"/>
<comment type="subcellular location">
    <subcellularLocation>
        <location evidence="4">Plastid</location>
        <location evidence="4">Chloroplast</location>
    </subcellularLocation>
</comment>
<gene>
    <name evidence="4 7" type="primary">rps8</name>
</gene>
<proteinExistence type="inferred from homology"/>
<evidence type="ECO:0000256" key="6">
    <source>
        <dbReference type="SAM" id="MobiDB-lite"/>
    </source>
</evidence>
<keyword evidence="3 4" id="KW-0687">Ribonucleoprotein</keyword>
<dbReference type="GO" id="GO:1990904">
    <property type="term" value="C:ribonucleoprotein complex"/>
    <property type="evidence" value="ECO:0007669"/>
    <property type="project" value="UniProtKB-KW"/>
</dbReference>
<dbReference type="GO" id="GO:0003735">
    <property type="term" value="F:structural constituent of ribosome"/>
    <property type="evidence" value="ECO:0007669"/>
    <property type="project" value="InterPro"/>
</dbReference>
<dbReference type="PANTHER" id="PTHR11758">
    <property type="entry name" value="40S RIBOSOMAL PROTEIN S15A"/>
    <property type="match status" value="1"/>
</dbReference>
<dbReference type="GO" id="GO:0019843">
    <property type="term" value="F:rRNA binding"/>
    <property type="evidence" value="ECO:0007669"/>
    <property type="project" value="UniProtKB-UniRule"/>
</dbReference>
<keyword evidence="2 4" id="KW-0689">Ribosomal protein</keyword>
<dbReference type="HAMAP" id="MF_01302_B">
    <property type="entry name" value="Ribosomal_uS8_B"/>
    <property type="match status" value="1"/>
</dbReference>
<dbReference type="Gene3D" id="3.30.1370.30">
    <property type="match status" value="1"/>
</dbReference>
<evidence type="ECO:0000256" key="4">
    <source>
        <dbReference type="HAMAP-Rule" id="MF_01302"/>
    </source>
</evidence>
<dbReference type="Gene3D" id="3.30.1490.10">
    <property type="match status" value="1"/>
</dbReference>
<dbReference type="GO" id="GO:0006412">
    <property type="term" value="P:translation"/>
    <property type="evidence" value="ECO:0007669"/>
    <property type="project" value="UniProtKB-UniRule"/>
</dbReference>
<keyword evidence="7" id="KW-0150">Chloroplast</keyword>
<comment type="function">
    <text evidence="4">One of the primary rRNA binding proteins, it binds directly to 16S rRNA central domain where it helps coordinate assembly of the platform of the 30S subunit.</text>
</comment>
<dbReference type="GO" id="GO:0009507">
    <property type="term" value="C:chloroplast"/>
    <property type="evidence" value="ECO:0007669"/>
    <property type="project" value="UniProtKB-SubCell"/>
</dbReference>
<keyword evidence="7" id="KW-0934">Plastid</keyword>
<feature type="region of interest" description="Disordered" evidence="6">
    <location>
        <begin position="61"/>
        <end position="82"/>
    </location>
</feature>
<evidence type="ECO:0000256" key="2">
    <source>
        <dbReference type="ARBA" id="ARBA00022980"/>
    </source>
</evidence>
<dbReference type="InterPro" id="IPR035987">
    <property type="entry name" value="Ribosomal_uS8_sf"/>
</dbReference>
<name>A0A3S7SYE4_9CHLO</name>
<dbReference type="InterPro" id="IPR000630">
    <property type="entry name" value="Ribosomal_uS8"/>
</dbReference>
<accession>A0A3S7SYE4</accession>
<reference evidence="7" key="1">
    <citation type="submission" date="2018-07" db="EMBL/GenBank/DDBJ databases">
        <authorList>
            <person name="Cremen M.C."/>
            <person name="Leliaert F."/>
            <person name="West J."/>
            <person name="Lam D.W."/>
            <person name="Shimada S."/>
            <person name="Lopez-Bautista J.M."/>
            <person name="Verbruggen H."/>
        </authorList>
    </citation>
    <scope>NUCLEOTIDE SEQUENCE</scope>
</reference>
<dbReference type="FunFam" id="3.30.1490.10:FF:000001">
    <property type="entry name" value="30S ribosomal protein S8"/>
    <property type="match status" value="1"/>
</dbReference>
<evidence type="ECO:0000256" key="1">
    <source>
        <dbReference type="ARBA" id="ARBA00006471"/>
    </source>
</evidence>
<comment type="similarity">
    <text evidence="1 4 5">Belongs to the universal ribosomal protein uS8 family.</text>
</comment>
<dbReference type="EMBL" id="MH591091">
    <property type="protein sequence ID" value="AYC64223.1"/>
    <property type="molecule type" value="Genomic_DNA"/>
</dbReference>
<feature type="compositionally biased region" description="Polar residues" evidence="6">
    <location>
        <begin position="61"/>
        <end position="81"/>
    </location>
</feature>
<reference evidence="7" key="2">
    <citation type="journal article" date="2019" name="Mol. Phylogenet. Evol.">
        <title>Reassessment of the classification of bryopsidales (chlorophyta) based on chloroplast phylogenomic analyses.</title>
        <authorList>
            <person name="Cremen M.C."/>
            <person name="Leliaert F."/>
            <person name="West J."/>
            <person name="Lam D.W."/>
            <person name="Shimada S."/>
            <person name="Lopez-Bautista J.M."/>
            <person name="Verbruggen H."/>
        </authorList>
    </citation>
    <scope>NUCLEOTIDE SEQUENCE</scope>
</reference>
<keyword evidence="4" id="KW-0694">RNA-binding</keyword>
<dbReference type="PROSITE" id="PS00053">
    <property type="entry name" value="RIBOSOMAL_S8"/>
    <property type="match status" value="1"/>
</dbReference>
<dbReference type="AlphaFoldDB" id="A0A3S7SYE4"/>